<reference evidence="4 5" key="1">
    <citation type="submission" date="2016-08" db="EMBL/GenBank/DDBJ databases">
        <title>Complete genome sequence of Mycobacterium shinshuense, a subspecies of M. ulcerans.</title>
        <authorList>
            <person name="Yoshida M."/>
            <person name="Ogura Y."/>
            <person name="Hayashi T."/>
            <person name="Hoshino Y."/>
        </authorList>
    </citation>
    <scope>NUCLEOTIDE SEQUENCE [LARGE SCALE GENOMIC DNA]</scope>
    <source>
        <strain evidence="5">ATCC 33728</strain>
    </source>
</reference>
<evidence type="ECO:0000313" key="5">
    <source>
        <dbReference type="Proteomes" id="UP000218067"/>
    </source>
</evidence>
<feature type="domain" description="Flavin reductase like" evidence="3">
    <location>
        <begin position="22"/>
        <end position="168"/>
    </location>
</feature>
<gene>
    <name evidence="4" type="ORF">SHTP_1653</name>
</gene>
<dbReference type="InterPro" id="IPR012349">
    <property type="entry name" value="Split_barrel_FMN-bd"/>
</dbReference>
<dbReference type="PANTHER" id="PTHR30466:SF15">
    <property type="entry name" value="POSSIBLE OXIDOREDUCTASE"/>
    <property type="match status" value="1"/>
</dbReference>
<dbReference type="InterPro" id="IPR002563">
    <property type="entry name" value="Flavin_Rdtase-like_dom"/>
</dbReference>
<dbReference type="AlphaFoldDB" id="A0A1B4Y1F3"/>
<comment type="similarity">
    <text evidence="1">Belongs to the non-flavoprotein flavin reductase family.</text>
</comment>
<dbReference type="Pfam" id="PF01613">
    <property type="entry name" value="Flavin_Reduct"/>
    <property type="match status" value="1"/>
</dbReference>
<dbReference type="PANTHER" id="PTHR30466">
    <property type="entry name" value="FLAVIN REDUCTASE"/>
    <property type="match status" value="1"/>
</dbReference>
<name>A0A1B4Y1F3_MYCUL</name>
<keyword evidence="2" id="KW-0560">Oxidoreductase</keyword>
<evidence type="ECO:0000259" key="3">
    <source>
        <dbReference type="SMART" id="SM00903"/>
    </source>
</evidence>
<evidence type="ECO:0000256" key="2">
    <source>
        <dbReference type="ARBA" id="ARBA00023002"/>
    </source>
</evidence>
<accession>A0A1B4Y1F3</accession>
<dbReference type="Gene3D" id="2.30.110.10">
    <property type="entry name" value="Electron Transport, Fmn-binding Protein, Chain A"/>
    <property type="match status" value="1"/>
</dbReference>
<dbReference type="EMBL" id="AP017624">
    <property type="protein sequence ID" value="BAV40890.1"/>
    <property type="molecule type" value="Genomic_DNA"/>
</dbReference>
<evidence type="ECO:0000256" key="1">
    <source>
        <dbReference type="ARBA" id="ARBA00008898"/>
    </source>
</evidence>
<organism evidence="4 5">
    <name type="scientific">Mycobacterium ulcerans subsp. shinshuense</name>
    <dbReference type="NCBI Taxonomy" id="1124626"/>
    <lineage>
        <taxon>Bacteria</taxon>
        <taxon>Bacillati</taxon>
        <taxon>Actinomycetota</taxon>
        <taxon>Actinomycetes</taxon>
        <taxon>Mycobacteriales</taxon>
        <taxon>Mycobacteriaceae</taxon>
        <taxon>Mycobacterium</taxon>
        <taxon>Mycobacterium ulcerans group</taxon>
    </lineage>
</organism>
<dbReference type="SUPFAM" id="SSF50475">
    <property type="entry name" value="FMN-binding split barrel"/>
    <property type="match status" value="1"/>
</dbReference>
<dbReference type="GO" id="GO:0042602">
    <property type="term" value="F:riboflavin reductase (NADPH) activity"/>
    <property type="evidence" value="ECO:0007669"/>
    <property type="project" value="TreeGrafter"/>
</dbReference>
<sequence>MSQPALCIHDVDVVGEPFEDMMAMLDAPVFVVTTQADAVPSGCLVSSATQTSVQPPSFMIGMPTTSRMVGPASRSDCVAVHVLARRHQALAELFGSQAGEEADKFERCSWRAGPYGMPILDDAAAWFVGKILSRSDVGDHVAYLLEPIAVWAPDAPEELLYLSDLDIEDFEPGQEEPTRFHKPAEVTRRYGVRFTLDYP</sequence>
<dbReference type="Proteomes" id="UP000218067">
    <property type="component" value="Chromosome"/>
</dbReference>
<protein>
    <submittedName>
        <fullName evidence="4">Oxidoreductase</fullName>
    </submittedName>
</protein>
<dbReference type="GO" id="GO:0010181">
    <property type="term" value="F:FMN binding"/>
    <property type="evidence" value="ECO:0007669"/>
    <property type="project" value="InterPro"/>
</dbReference>
<dbReference type="InterPro" id="IPR050268">
    <property type="entry name" value="NADH-dep_flavin_reductase"/>
</dbReference>
<dbReference type="RefSeq" id="WP_096370320.1">
    <property type="nucleotide sequence ID" value="NZ_AP017624.1"/>
</dbReference>
<dbReference type="SMART" id="SM00903">
    <property type="entry name" value="Flavin_Reduct"/>
    <property type="match status" value="1"/>
</dbReference>
<dbReference type="GeneID" id="93436280"/>
<proteinExistence type="inferred from homology"/>
<evidence type="ECO:0000313" key="4">
    <source>
        <dbReference type="EMBL" id="BAV40890.1"/>
    </source>
</evidence>